<dbReference type="InterPro" id="IPR011010">
    <property type="entry name" value="DNA_brk_join_enz"/>
</dbReference>
<keyword evidence="4" id="KW-0233">DNA recombination</keyword>
<protein>
    <submittedName>
        <fullName evidence="6">Integron integrase</fullName>
    </submittedName>
</protein>
<dbReference type="AlphaFoldDB" id="A0A6P1T9I3"/>
<dbReference type="EMBL" id="CP047491">
    <property type="protein sequence ID" value="QHQ38481.1"/>
    <property type="molecule type" value="Genomic_DNA"/>
</dbReference>
<accession>A0A6P1T9I3</accession>
<dbReference type="RefSeq" id="WP_161857815.1">
    <property type="nucleotide sequence ID" value="NZ_CP047491.1"/>
</dbReference>
<keyword evidence="8" id="KW-1185">Reference proteome</keyword>
<dbReference type="Pfam" id="PF13495">
    <property type="entry name" value="Phage_int_SAM_4"/>
    <property type="match status" value="1"/>
</dbReference>
<evidence type="ECO:0000259" key="5">
    <source>
        <dbReference type="PROSITE" id="PS51898"/>
    </source>
</evidence>
<dbReference type="GO" id="GO:0003677">
    <property type="term" value="F:DNA binding"/>
    <property type="evidence" value="ECO:0007669"/>
    <property type="project" value="UniProtKB-KW"/>
</dbReference>
<comment type="similarity">
    <text evidence="1">Belongs to the 'phage' integrase family.</text>
</comment>
<dbReference type="Proteomes" id="UP000563601">
    <property type="component" value="Unassembled WGS sequence"/>
</dbReference>
<dbReference type="InterPro" id="IPR011946">
    <property type="entry name" value="Integrase_integron-type"/>
</dbReference>
<reference evidence="6 9" key="2">
    <citation type="submission" date="2020-08" db="EMBL/GenBank/DDBJ databases">
        <title>Genomic Encyclopedia of Type Strains, Phase IV (KMG-IV): sequencing the most valuable type-strain genomes for metagenomic binning, comparative biology and taxonomic classification.</title>
        <authorList>
            <person name="Goeker M."/>
        </authorList>
    </citation>
    <scope>NUCLEOTIDE SEQUENCE [LARGE SCALE GENOMIC DNA]</scope>
    <source>
        <strain evidence="6 9">DSM 11525</strain>
    </source>
</reference>
<evidence type="ECO:0000256" key="1">
    <source>
        <dbReference type="ARBA" id="ARBA00008857"/>
    </source>
</evidence>
<evidence type="ECO:0000313" key="7">
    <source>
        <dbReference type="EMBL" id="QHQ38481.1"/>
    </source>
</evidence>
<dbReference type="PROSITE" id="PS51898">
    <property type="entry name" value="TYR_RECOMBINASE"/>
    <property type="match status" value="1"/>
</dbReference>
<dbReference type="InterPro" id="IPR013762">
    <property type="entry name" value="Integrase-like_cat_sf"/>
</dbReference>
<proteinExistence type="inferred from homology"/>
<gene>
    <name evidence="7" type="ORF">GTQ55_05395</name>
    <name evidence="6" type="ORF">HNQ53_002948</name>
</gene>
<dbReference type="GO" id="GO:0015074">
    <property type="term" value="P:DNA integration"/>
    <property type="evidence" value="ECO:0007669"/>
    <property type="project" value="UniProtKB-KW"/>
</dbReference>
<evidence type="ECO:0000256" key="3">
    <source>
        <dbReference type="ARBA" id="ARBA00023125"/>
    </source>
</evidence>
<dbReference type="GO" id="GO:0006310">
    <property type="term" value="P:DNA recombination"/>
    <property type="evidence" value="ECO:0007669"/>
    <property type="project" value="UniProtKB-KW"/>
</dbReference>
<dbReference type="SUPFAM" id="SSF56349">
    <property type="entry name" value="DNA breaking-rejoining enzymes"/>
    <property type="match status" value="1"/>
</dbReference>
<evidence type="ECO:0000256" key="2">
    <source>
        <dbReference type="ARBA" id="ARBA00022908"/>
    </source>
</evidence>
<evidence type="ECO:0000313" key="6">
    <source>
        <dbReference type="EMBL" id="MBB5212707.1"/>
    </source>
</evidence>
<evidence type="ECO:0000256" key="4">
    <source>
        <dbReference type="ARBA" id="ARBA00023172"/>
    </source>
</evidence>
<keyword evidence="2" id="KW-0229">DNA integration</keyword>
<reference evidence="7 8" key="1">
    <citation type="submission" date="2020-01" db="EMBL/GenBank/DDBJ databases">
        <title>The possibility of degradation of plastic by Microbulbifer hydrolyticus IRE-31.</title>
        <authorList>
            <person name="Liu L."/>
        </authorList>
    </citation>
    <scope>NUCLEOTIDE SEQUENCE [LARGE SCALE GENOMIC DNA]</scope>
    <source>
        <strain evidence="7 8">IRE-31</strain>
    </source>
</reference>
<dbReference type="Gene3D" id="1.10.150.130">
    <property type="match status" value="1"/>
</dbReference>
<dbReference type="PANTHER" id="PTHR30349:SF64">
    <property type="entry name" value="PROPHAGE INTEGRASE INTD-RELATED"/>
    <property type="match status" value="1"/>
</dbReference>
<feature type="domain" description="Tyr recombinase" evidence="5">
    <location>
        <begin position="110"/>
        <end position="321"/>
    </location>
</feature>
<dbReference type="InterPro" id="IPR050090">
    <property type="entry name" value="Tyrosine_recombinase_XerCD"/>
</dbReference>
<evidence type="ECO:0000313" key="8">
    <source>
        <dbReference type="Proteomes" id="UP000464675"/>
    </source>
</evidence>
<dbReference type="Proteomes" id="UP000464675">
    <property type="component" value="Chromosome"/>
</dbReference>
<name>A0A6P1T9I3_9GAMM</name>
<evidence type="ECO:0000313" key="9">
    <source>
        <dbReference type="Proteomes" id="UP000563601"/>
    </source>
</evidence>
<dbReference type="InterPro" id="IPR002104">
    <property type="entry name" value="Integrase_catalytic"/>
</dbReference>
<keyword evidence="3" id="KW-0238">DNA-binding</keyword>
<dbReference type="OrthoDB" id="9801717at2"/>
<dbReference type="EMBL" id="JACHHR010000004">
    <property type="protein sequence ID" value="MBB5212707.1"/>
    <property type="molecule type" value="Genomic_DNA"/>
</dbReference>
<dbReference type="PANTHER" id="PTHR30349">
    <property type="entry name" value="PHAGE INTEGRASE-RELATED"/>
    <property type="match status" value="1"/>
</dbReference>
<dbReference type="NCBIfam" id="TIGR02249">
    <property type="entry name" value="integrase_gron"/>
    <property type="match status" value="1"/>
</dbReference>
<dbReference type="Gene3D" id="1.10.443.10">
    <property type="entry name" value="Intergrase catalytic core"/>
    <property type="match status" value="1"/>
</dbReference>
<sequence>MEDVPRPLPSPPVKFMDRLRAFMRAKRLAFRTEETYCRWIRGYIRFHGMQRPEHLNGEHIDDWLRHLACDRSVSINTQKTALNAVVFLYRQFLRLDIGTLNFTRANKGRKLPVVFSQDEAMRILSFLKGESWLVASLMYGSGLRVMEAVRLRIQDFDFEQQAITVNEAKGNKARRTLLPAALVAPLQAQVEMAMALHRRDCEEGVGAIYRPEANSVSAKHDKTALLYVFPADGPAFCPSMQVMRRHHIREQQVRRAVARAIGKAEIRKAASCHTFRHSFATHLLAAGTDIRTIQELLGHSDVKTTMIYTHVIGEHANDTLSPLDRLAAEHGIS</sequence>
<dbReference type="InterPro" id="IPR010998">
    <property type="entry name" value="Integrase_recombinase_N"/>
</dbReference>
<dbReference type="Pfam" id="PF00589">
    <property type="entry name" value="Phage_integrase"/>
    <property type="match status" value="1"/>
</dbReference>
<organism evidence="6 9">
    <name type="scientific">Microbulbifer hydrolyticus</name>
    <dbReference type="NCBI Taxonomy" id="48074"/>
    <lineage>
        <taxon>Bacteria</taxon>
        <taxon>Pseudomonadati</taxon>
        <taxon>Pseudomonadota</taxon>
        <taxon>Gammaproteobacteria</taxon>
        <taxon>Cellvibrionales</taxon>
        <taxon>Microbulbiferaceae</taxon>
        <taxon>Microbulbifer</taxon>
    </lineage>
</organism>
<dbReference type="InterPro" id="IPR004107">
    <property type="entry name" value="Integrase_SAM-like_N"/>
</dbReference>